<gene>
    <name evidence="1" type="ORF">PG991_007878</name>
</gene>
<reference evidence="1 2" key="1">
    <citation type="submission" date="2023-01" db="EMBL/GenBank/DDBJ databases">
        <title>Analysis of 21 Apiospora genomes using comparative genomics revels a genus with tremendous synthesis potential of carbohydrate active enzymes and secondary metabolites.</title>
        <authorList>
            <person name="Sorensen T."/>
        </authorList>
    </citation>
    <scope>NUCLEOTIDE SEQUENCE [LARGE SCALE GENOMIC DNA]</scope>
    <source>
        <strain evidence="1 2">CBS 20057</strain>
    </source>
</reference>
<name>A0ABR1RUP7_9PEZI</name>
<proteinExistence type="predicted"/>
<dbReference type="Proteomes" id="UP001396898">
    <property type="component" value="Unassembled WGS sequence"/>
</dbReference>
<protein>
    <submittedName>
        <fullName evidence="1">Uncharacterized protein</fullName>
    </submittedName>
</protein>
<organism evidence="1 2">
    <name type="scientific">Apiospora marii</name>
    <dbReference type="NCBI Taxonomy" id="335849"/>
    <lineage>
        <taxon>Eukaryota</taxon>
        <taxon>Fungi</taxon>
        <taxon>Dikarya</taxon>
        <taxon>Ascomycota</taxon>
        <taxon>Pezizomycotina</taxon>
        <taxon>Sordariomycetes</taxon>
        <taxon>Xylariomycetidae</taxon>
        <taxon>Amphisphaeriales</taxon>
        <taxon>Apiosporaceae</taxon>
        <taxon>Apiospora</taxon>
    </lineage>
</organism>
<evidence type="ECO:0000313" key="1">
    <source>
        <dbReference type="EMBL" id="KAK8018688.1"/>
    </source>
</evidence>
<evidence type="ECO:0000313" key="2">
    <source>
        <dbReference type="Proteomes" id="UP001396898"/>
    </source>
</evidence>
<comment type="caution">
    <text evidence="1">The sequence shown here is derived from an EMBL/GenBank/DDBJ whole genome shotgun (WGS) entry which is preliminary data.</text>
</comment>
<keyword evidence="2" id="KW-1185">Reference proteome</keyword>
<dbReference type="EMBL" id="JAQQWI010000010">
    <property type="protein sequence ID" value="KAK8018688.1"/>
    <property type="molecule type" value="Genomic_DNA"/>
</dbReference>
<sequence>MASSQNLVSIAPSKGMLYGNSGHIADKRIDDAIFAALKAAYANHQSYAKLLEGNPAEMKSEVDTILGDMFKSATTEPILSTLLKDHDGLELLTKLQSQTTWAKDVEFTAFAVFVHSLIKAHQKWEEGAGVSFVLIKNDYSKTSVEIASFLKLIGANKWAGLDAEVELLKSTDA</sequence>
<accession>A0ABR1RUP7</accession>